<dbReference type="InterPro" id="IPR013786">
    <property type="entry name" value="AcylCoA_DH/ox_N"/>
</dbReference>
<accession>A0ABW4FQ75</accession>
<dbReference type="CDD" id="cd00567">
    <property type="entry name" value="ACAD"/>
    <property type="match status" value="1"/>
</dbReference>
<keyword evidence="3" id="KW-0285">Flavoprotein</keyword>
<proteinExistence type="inferred from homology"/>
<evidence type="ECO:0000256" key="4">
    <source>
        <dbReference type="ARBA" id="ARBA00022827"/>
    </source>
</evidence>
<dbReference type="Proteomes" id="UP001597145">
    <property type="component" value="Unassembled WGS sequence"/>
</dbReference>
<gene>
    <name evidence="8" type="ORF">ACFSCY_25295</name>
</gene>
<keyword evidence="5 8" id="KW-0560">Oxidoreductase</keyword>
<dbReference type="GO" id="GO:0016491">
    <property type="term" value="F:oxidoreductase activity"/>
    <property type="evidence" value="ECO:0007669"/>
    <property type="project" value="UniProtKB-KW"/>
</dbReference>
<keyword evidence="4" id="KW-0274">FAD</keyword>
<dbReference type="Pfam" id="PF00441">
    <property type="entry name" value="Acyl-CoA_dh_1"/>
    <property type="match status" value="1"/>
</dbReference>
<dbReference type="SUPFAM" id="SSF47203">
    <property type="entry name" value="Acyl-CoA dehydrogenase C-terminal domain-like"/>
    <property type="match status" value="1"/>
</dbReference>
<dbReference type="PANTHER" id="PTHR43884:SF20">
    <property type="entry name" value="ACYL-COA DEHYDROGENASE FADE28"/>
    <property type="match status" value="1"/>
</dbReference>
<dbReference type="Gene3D" id="1.10.540.10">
    <property type="entry name" value="Acyl-CoA dehydrogenase/oxidase, N-terminal domain"/>
    <property type="match status" value="1"/>
</dbReference>
<name>A0ABW4FQ75_9PSEU</name>
<dbReference type="EMBL" id="JBHUCP010000019">
    <property type="protein sequence ID" value="MFD1532743.1"/>
    <property type="molecule type" value="Genomic_DNA"/>
</dbReference>
<dbReference type="Gene3D" id="1.20.140.10">
    <property type="entry name" value="Butyryl-CoA Dehydrogenase, subunit A, domain 3"/>
    <property type="match status" value="1"/>
</dbReference>
<evidence type="ECO:0000313" key="8">
    <source>
        <dbReference type="EMBL" id="MFD1532743.1"/>
    </source>
</evidence>
<evidence type="ECO:0000313" key="9">
    <source>
        <dbReference type="Proteomes" id="UP001597145"/>
    </source>
</evidence>
<evidence type="ECO:0000259" key="7">
    <source>
        <dbReference type="Pfam" id="PF02771"/>
    </source>
</evidence>
<dbReference type="InterPro" id="IPR037069">
    <property type="entry name" value="AcylCoA_DH/ox_N_sf"/>
</dbReference>
<dbReference type="EC" id="1.-.-.-" evidence="8"/>
<comment type="cofactor">
    <cofactor evidence="1">
        <name>FAD</name>
        <dbReference type="ChEBI" id="CHEBI:57692"/>
    </cofactor>
</comment>
<feature type="domain" description="Acyl-CoA dehydrogenase/oxidase N-terminal" evidence="7">
    <location>
        <begin position="8"/>
        <end position="119"/>
    </location>
</feature>
<dbReference type="SUPFAM" id="SSF56645">
    <property type="entry name" value="Acyl-CoA dehydrogenase NM domain-like"/>
    <property type="match status" value="1"/>
</dbReference>
<comment type="similarity">
    <text evidence="2">Belongs to the acyl-CoA dehydrogenase family.</text>
</comment>
<comment type="caution">
    <text evidence="8">The sequence shown here is derived from an EMBL/GenBank/DDBJ whole genome shotgun (WGS) entry which is preliminary data.</text>
</comment>
<evidence type="ECO:0000256" key="3">
    <source>
        <dbReference type="ARBA" id="ARBA00022630"/>
    </source>
</evidence>
<dbReference type="InterPro" id="IPR009075">
    <property type="entry name" value="AcylCo_DH/oxidase_C"/>
</dbReference>
<organism evidence="8 9">
    <name type="scientific">Pseudonocardia aurantiaca</name>
    <dbReference type="NCBI Taxonomy" id="75290"/>
    <lineage>
        <taxon>Bacteria</taxon>
        <taxon>Bacillati</taxon>
        <taxon>Actinomycetota</taxon>
        <taxon>Actinomycetes</taxon>
        <taxon>Pseudonocardiales</taxon>
        <taxon>Pseudonocardiaceae</taxon>
        <taxon>Pseudonocardia</taxon>
    </lineage>
</organism>
<dbReference type="Gene3D" id="2.40.110.10">
    <property type="entry name" value="Butyryl-CoA Dehydrogenase, subunit A, domain 2"/>
    <property type="match status" value="1"/>
</dbReference>
<evidence type="ECO:0000256" key="1">
    <source>
        <dbReference type="ARBA" id="ARBA00001974"/>
    </source>
</evidence>
<reference evidence="9" key="1">
    <citation type="journal article" date="2019" name="Int. J. Syst. Evol. Microbiol.">
        <title>The Global Catalogue of Microorganisms (GCM) 10K type strain sequencing project: providing services to taxonomists for standard genome sequencing and annotation.</title>
        <authorList>
            <consortium name="The Broad Institute Genomics Platform"/>
            <consortium name="The Broad Institute Genome Sequencing Center for Infectious Disease"/>
            <person name="Wu L."/>
            <person name="Ma J."/>
        </authorList>
    </citation>
    <scope>NUCLEOTIDE SEQUENCE [LARGE SCALE GENOMIC DNA]</scope>
    <source>
        <strain evidence="9">JCM 12165</strain>
    </source>
</reference>
<dbReference type="RefSeq" id="WP_343978447.1">
    <property type="nucleotide sequence ID" value="NZ_BAAAJG010000010.1"/>
</dbReference>
<evidence type="ECO:0000256" key="5">
    <source>
        <dbReference type="ARBA" id="ARBA00023002"/>
    </source>
</evidence>
<dbReference type="Pfam" id="PF02771">
    <property type="entry name" value="Acyl-CoA_dh_N"/>
    <property type="match status" value="1"/>
</dbReference>
<dbReference type="InterPro" id="IPR046373">
    <property type="entry name" value="Acyl-CoA_Oxase/DH_mid-dom_sf"/>
</dbReference>
<dbReference type="PANTHER" id="PTHR43884">
    <property type="entry name" value="ACYL-COA DEHYDROGENASE"/>
    <property type="match status" value="1"/>
</dbReference>
<dbReference type="InterPro" id="IPR036250">
    <property type="entry name" value="AcylCo_DH-like_C"/>
</dbReference>
<dbReference type="InterPro" id="IPR009100">
    <property type="entry name" value="AcylCoA_DH/oxidase_NM_dom_sf"/>
</dbReference>
<evidence type="ECO:0000256" key="2">
    <source>
        <dbReference type="ARBA" id="ARBA00009347"/>
    </source>
</evidence>
<sequence>MDFSLTEEQHAAQSVAAEVFAPRSAGIVGAPAPPSGAAWFDREAWGEAAAGNLLGLAVAEDVGGTGLGLLETCTLLEMQGRHLARLPMAITLAVAAPAIDAFGPARLRESILPAMVSGDSVLSAALVEPHSHDPLTVSTIAKDLGEAGWQLDGEKICVPFAEHAEHILVPAETAENEVKVFLVEATADGVVLEGEQTTSGQPESRMVLTGVRVAADAVLAGPEGVDVLRWMVDRAVVATCAIQLGVAEQALRMTSAYTSEREQFGRPIAMFQAVALRAANAYLDVECIRSTLWQAAWALDNDRPVGHTVDVAKFWASEGGQRVTAAAQQLHGGMGVDTDYPLHRYTLWSKHNELSLGAGHSHLASIGAAMAWGSAERNN</sequence>
<feature type="domain" description="Acyl-CoA dehydrogenase/oxidase C-terminal" evidence="6">
    <location>
        <begin position="223"/>
        <end position="370"/>
    </location>
</feature>
<protein>
    <submittedName>
        <fullName evidence="8">Acyl-CoA dehydrogenase family protein</fullName>
        <ecNumber evidence="8">1.-.-.-</ecNumber>
    </submittedName>
</protein>
<evidence type="ECO:0000259" key="6">
    <source>
        <dbReference type="Pfam" id="PF00441"/>
    </source>
</evidence>
<keyword evidence="9" id="KW-1185">Reference proteome</keyword>